<keyword evidence="4" id="KW-1185">Reference proteome</keyword>
<accession>A0A2T0XC07</accession>
<protein>
    <submittedName>
        <fullName evidence="3">Putative tricarboxylic transport membrane protein</fullName>
    </submittedName>
</protein>
<dbReference type="OrthoDB" id="9780943at2"/>
<evidence type="ECO:0000256" key="1">
    <source>
        <dbReference type="ARBA" id="ARBA00006987"/>
    </source>
</evidence>
<dbReference type="CDD" id="cd07012">
    <property type="entry name" value="PBP2_Bug_TTT"/>
    <property type="match status" value="1"/>
</dbReference>
<gene>
    <name evidence="3" type="ORF">BCM14_2710</name>
</gene>
<dbReference type="PANTHER" id="PTHR42928:SF1">
    <property type="entry name" value="BLR4371 PROTEIN"/>
    <property type="match status" value="1"/>
</dbReference>
<feature type="chain" id="PRO_5015586963" evidence="2">
    <location>
        <begin position="28"/>
        <end position="335"/>
    </location>
</feature>
<dbReference type="Proteomes" id="UP000238308">
    <property type="component" value="Unassembled WGS sequence"/>
</dbReference>
<dbReference type="AlphaFoldDB" id="A0A2T0XC07"/>
<name>A0A2T0XC07_9BURK</name>
<comment type="similarity">
    <text evidence="1">Belongs to the UPF0065 (bug) family.</text>
</comment>
<dbReference type="Pfam" id="PF03401">
    <property type="entry name" value="TctC"/>
    <property type="match status" value="1"/>
</dbReference>
<dbReference type="EMBL" id="PVTV01000017">
    <property type="protein sequence ID" value="PRY96471.1"/>
    <property type="molecule type" value="Genomic_DNA"/>
</dbReference>
<dbReference type="SUPFAM" id="SSF53850">
    <property type="entry name" value="Periplasmic binding protein-like II"/>
    <property type="match status" value="1"/>
</dbReference>
<comment type="caution">
    <text evidence="3">The sequence shown here is derived from an EMBL/GenBank/DDBJ whole genome shotgun (WGS) entry which is preliminary data.</text>
</comment>
<proteinExistence type="inferred from homology"/>
<dbReference type="PIRSF" id="PIRSF017082">
    <property type="entry name" value="YflP"/>
    <property type="match status" value="1"/>
</dbReference>
<reference evidence="3 4" key="1">
    <citation type="submission" date="2018-03" db="EMBL/GenBank/DDBJ databases">
        <title>Genomic Encyclopedia of Type Strains, Phase III (KMG-III): the genomes of soil and plant-associated and newly described type strains.</title>
        <authorList>
            <person name="Whitman W."/>
        </authorList>
    </citation>
    <scope>NUCLEOTIDE SEQUENCE [LARGE SCALE GENOMIC DNA]</scope>
    <source>
        <strain evidence="3 4">MWH-P2sevCIIIb</strain>
    </source>
</reference>
<evidence type="ECO:0000256" key="2">
    <source>
        <dbReference type="SAM" id="SignalP"/>
    </source>
</evidence>
<dbReference type="InterPro" id="IPR005064">
    <property type="entry name" value="BUG"/>
</dbReference>
<dbReference type="InterPro" id="IPR042100">
    <property type="entry name" value="Bug_dom1"/>
</dbReference>
<organism evidence="3 4">
    <name type="scientific">Jezberella montanilacus</name>
    <dbReference type="NCBI Taxonomy" id="323426"/>
    <lineage>
        <taxon>Bacteria</taxon>
        <taxon>Pseudomonadati</taxon>
        <taxon>Pseudomonadota</taxon>
        <taxon>Betaproteobacteria</taxon>
        <taxon>Burkholderiales</taxon>
        <taxon>Alcaligenaceae</taxon>
        <taxon>Jezberella</taxon>
    </lineage>
</organism>
<keyword evidence="2" id="KW-0732">Signal</keyword>
<evidence type="ECO:0000313" key="4">
    <source>
        <dbReference type="Proteomes" id="UP000238308"/>
    </source>
</evidence>
<dbReference type="PANTHER" id="PTHR42928">
    <property type="entry name" value="TRICARBOXYLATE-BINDING PROTEIN"/>
    <property type="match status" value="1"/>
</dbReference>
<evidence type="ECO:0000313" key="3">
    <source>
        <dbReference type="EMBL" id="PRY96471.1"/>
    </source>
</evidence>
<dbReference type="RefSeq" id="WP_106228538.1">
    <property type="nucleotide sequence ID" value="NZ_PVTV01000017.1"/>
</dbReference>
<feature type="signal peptide" evidence="2">
    <location>
        <begin position="1"/>
        <end position="27"/>
    </location>
</feature>
<dbReference type="Gene3D" id="3.40.190.150">
    <property type="entry name" value="Bordetella uptake gene, domain 1"/>
    <property type="match status" value="1"/>
</dbReference>
<dbReference type="Gene3D" id="3.40.190.10">
    <property type="entry name" value="Periplasmic binding protein-like II"/>
    <property type="match status" value="1"/>
</dbReference>
<sequence length="335" mass="36573">MVKRLFRILCFSGFLSLVGLSPAPVLGADWSPAQTIEFVVPAGPGGALDQVGRLLQHFFEQNKYSKNQMVVINKGGGNGKIAFDVLRQKPGDAHYLTTNTTGYISNYLLGNLDILPSRDLTPIAILQDEYLVLAVRADSPIKDFAQVIKKLKEDPASLRIAVATSLGNHIHVGTAKGLKAAGVDITKIVVVPFRSSSDSILAAMGGHIELVAATTPNVVSMLQAGKIRLLAVSAEKRLGGVFSNTPTWRESGVDSDFHSTLGILGPQGLKPEQITYWENIFKRLTQSKEWLETMERNQSRSHFLPNKEAIEYYDQEFASVKEIVSDLNIPGSTKN</sequence>